<feature type="region of interest" description="Disordered" evidence="2">
    <location>
        <begin position="575"/>
        <end position="598"/>
    </location>
</feature>
<keyword evidence="1" id="KW-0175">Coiled coil</keyword>
<dbReference type="PANTHER" id="PTHR15073">
    <property type="entry name" value="MICROTUBULE-ASSOCIATED PROTEIN"/>
    <property type="match status" value="1"/>
</dbReference>
<feature type="region of interest" description="Disordered" evidence="2">
    <location>
        <begin position="355"/>
        <end position="532"/>
    </location>
</feature>
<reference evidence="3 4" key="1">
    <citation type="submission" date="2019-03" db="EMBL/GenBank/DDBJ databases">
        <title>Genomic Encyclopedia of Type Strains, Phase IV (KMG-IV): sequencing the most valuable type-strain genomes for metagenomic binning, comparative biology and taxonomic classification.</title>
        <authorList>
            <person name="Goeker M."/>
        </authorList>
    </citation>
    <scope>NUCLEOTIDE SEQUENCE [LARGE SCALE GENOMIC DNA]</scope>
    <source>
        <strain evidence="3 4">DSM 7445</strain>
    </source>
</reference>
<feature type="region of interest" description="Disordered" evidence="2">
    <location>
        <begin position="221"/>
        <end position="341"/>
    </location>
</feature>
<feature type="compositionally biased region" description="Basic and acidic residues" evidence="2">
    <location>
        <begin position="300"/>
        <end position="341"/>
    </location>
</feature>
<dbReference type="OrthoDB" id="9126970at2"/>
<dbReference type="RefSeq" id="WP_132260080.1">
    <property type="nucleotide sequence ID" value="NZ_SLZQ01000015.1"/>
</dbReference>
<dbReference type="EMBL" id="SLZQ01000015">
    <property type="protein sequence ID" value="TCS33743.1"/>
    <property type="molecule type" value="Genomic_DNA"/>
</dbReference>
<gene>
    <name evidence="3" type="ORF">EDC30_11533</name>
</gene>
<dbReference type="Proteomes" id="UP000295382">
    <property type="component" value="Unassembled WGS sequence"/>
</dbReference>
<dbReference type="PANTHER" id="PTHR15073:SF1">
    <property type="entry name" value="RETICULOCYTE-BINDING PROTEIN HOMOLOG 2A"/>
    <property type="match status" value="1"/>
</dbReference>
<accession>A0A4R3HSY2</accession>
<feature type="compositionally biased region" description="Basic and acidic residues" evidence="2">
    <location>
        <begin position="221"/>
        <end position="292"/>
    </location>
</feature>
<dbReference type="InterPro" id="IPR051483">
    <property type="entry name" value="MAP7_domain-containing"/>
</dbReference>
<comment type="caution">
    <text evidence="3">The sequence shown here is derived from an EMBL/GenBank/DDBJ whole genome shotgun (WGS) entry which is preliminary data.</text>
</comment>
<organism evidence="3 4">
    <name type="scientific">Paucimonas lemoignei</name>
    <name type="common">Pseudomonas lemoignei</name>
    <dbReference type="NCBI Taxonomy" id="29443"/>
    <lineage>
        <taxon>Bacteria</taxon>
        <taxon>Pseudomonadati</taxon>
        <taxon>Pseudomonadota</taxon>
        <taxon>Betaproteobacteria</taxon>
        <taxon>Burkholderiales</taxon>
        <taxon>Burkholderiaceae</taxon>
        <taxon>Paucimonas</taxon>
    </lineage>
</organism>
<dbReference type="AlphaFoldDB" id="A0A4R3HSY2"/>
<protein>
    <submittedName>
        <fullName evidence="3">AsmA-like protein</fullName>
    </submittedName>
</protein>
<proteinExistence type="predicted"/>
<evidence type="ECO:0000313" key="4">
    <source>
        <dbReference type="Proteomes" id="UP000295382"/>
    </source>
</evidence>
<dbReference type="CDD" id="cd22249">
    <property type="entry name" value="UDM1_RNF168_RNF169-like"/>
    <property type="match status" value="1"/>
</dbReference>
<sequence>MDNYTIFTKTAKGLGEALGKTKNLSREHRKILKEIDGKASFENLIDQLGMDDARLEKVISKLLAEDYIREFGSSAPPGTQSTGETVFGLTAPATIEVANSQLTIGDFFRAMEEPDVASGAHAGNLDFRSLGMLDADSARRAREEQVAQIDQTRRAIEEEARRITEQMQRQAAESARRESERLALAAAEQARLEAEAKAKQEAELARQQALLQEQLRARQEAEEQARRAEQERARKEAEEAERQARIKAEQEARRLAEEAARREEQERQRREAEERARQQAEEDARKRAEAERQAQQAAEAKARKEAEAQARREAEEEARRQEEAARRAAEEAERLAQEQARIKAWEAARRAAEELAKREAEAAAKAETERQAKLKAEEEARLAAAAQARLQAEEETRRAAEEQARREAEEQARLQAEAEAHRAAEEKARREAEEQARQEARERARKEAEEAARLKAEDKARQKAEAKARKEAEAQAKREAREQARREAEEKARQEAERKAQQAAEARSKKEAEQQAKREAKEKARQAAEEAARLKAEEAARVKAAKEAEKEAEKAAKIAAKAEVKAAVGADADKAAAPASPAPDDTIQPAMASEEPASRRAVRIALPSLNLGRLVRTGAVAVAALSVIGLAAVHVMPFTSRLALLQKEASAQFGQPVRIGGLNLALLPQPHWRLQEVAIGENKQIVIPQVKARASLASLFDGTMQFTSIELVSPAIDEEGLAWILFGPTSGTSSGAPTGAQADTPWQAAMLTASDIRLRTPRLPLPVFDGSVEIDDKSGWRKIALNAAAEKLHIDLIQKDGKLQFEFTANDLLLPFGATQGFDSFNASGAIARDGLEIDKFTGVVYDGTLSGNAVLRWKQGWNLKGEAQAKRFAPAKLVPTLMQGGALDGNFKFAMRADEADKLFAAPQVRGSFNASSGTLLGIDMASQIMGQAGSGRTAFNEIDGDFILDGGKLKLAKMHMAAGLLSAAGDAALDADGRLDGQINMDLRTATRQAHGIVKLGGTVGAPKFSR</sequence>
<evidence type="ECO:0000256" key="2">
    <source>
        <dbReference type="SAM" id="MobiDB-lite"/>
    </source>
</evidence>
<feature type="compositionally biased region" description="Basic and acidic residues" evidence="2">
    <location>
        <begin position="355"/>
        <end position="381"/>
    </location>
</feature>
<feature type="compositionally biased region" description="Basic and acidic residues" evidence="2">
    <location>
        <begin position="391"/>
        <end position="532"/>
    </location>
</feature>
<evidence type="ECO:0000313" key="3">
    <source>
        <dbReference type="EMBL" id="TCS33743.1"/>
    </source>
</evidence>
<evidence type="ECO:0000256" key="1">
    <source>
        <dbReference type="ARBA" id="ARBA00023054"/>
    </source>
</evidence>
<keyword evidence="4" id="KW-1185">Reference proteome</keyword>
<name>A0A4R3HSY2_PAULE</name>